<reference evidence="2 3" key="1">
    <citation type="submission" date="2016-09" db="EMBL/GenBank/DDBJ databases">
        <title>Complete genome sequence of the Lysinibacillus sphaericus LMG 22257, a specie of Bacillus with ureolytic activity that can effectively biodeposit calcium carbonate.</title>
        <authorList>
            <person name="Yan W."/>
        </authorList>
    </citation>
    <scope>NUCLEOTIDE SEQUENCE [LARGE SCALE GENOMIC DNA]</scope>
    <source>
        <strain evidence="2 3">LMG 22257</strain>
    </source>
</reference>
<sequence>MWKWEAEGHPKAVVAIIHNAYEHHSRYAWFIQKLRSSNFHVVMGDLPGHGIQDGRTIHNEKFDTYVNYVKKLLDVGIVDGLPLFVIGHGLGATLMMRILQTEDIVCAGVVLSSPWLALEHQPAKFSTVLTKISSSMKINHNIEIELLTRNTDIYLEAKNDKLYSSTVTAGWYRELQQFMKAVLQYNGTIHDIPVLLHTAGDDKIIDSQTAKAWLLRQQLTELQYKEWPRLFHDLHQEPEREEVFLYTEAFMHTTLRSLGYIV</sequence>
<dbReference type="InterPro" id="IPR022742">
    <property type="entry name" value="Hydrolase_4"/>
</dbReference>
<dbReference type="EMBL" id="CP017560">
    <property type="protein sequence ID" value="AOV07040.1"/>
    <property type="molecule type" value="Genomic_DNA"/>
</dbReference>
<dbReference type="RefSeq" id="WP_075527165.1">
    <property type="nucleotide sequence ID" value="NZ_CP017560.1"/>
</dbReference>
<keyword evidence="2" id="KW-0378">Hydrolase</keyword>
<dbReference type="PANTHER" id="PTHR11614">
    <property type="entry name" value="PHOSPHOLIPASE-RELATED"/>
    <property type="match status" value="1"/>
</dbReference>
<dbReference type="InterPro" id="IPR051044">
    <property type="entry name" value="MAG_DAG_Lipase"/>
</dbReference>
<dbReference type="Proteomes" id="UP000185746">
    <property type="component" value="Chromosome"/>
</dbReference>
<feature type="domain" description="Serine aminopeptidase S33" evidence="1">
    <location>
        <begin position="9"/>
        <end position="239"/>
    </location>
</feature>
<dbReference type="InterPro" id="IPR029058">
    <property type="entry name" value="AB_hydrolase_fold"/>
</dbReference>
<protein>
    <submittedName>
        <fullName evidence="2">Alpha/beta hydrolase</fullName>
    </submittedName>
</protein>
<evidence type="ECO:0000259" key="1">
    <source>
        <dbReference type="Pfam" id="PF12146"/>
    </source>
</evidence>
<proteinExistence type="predicted"/>
<dbReference type="Pfam" id="PF12146">
    <property type="entry name" value="Hydrolase_4"/>
    <property type="match status" value="1"/>
</dbReference>
<dbReference type="AlphaFoldDB" id="A0A1D8JEA8"/>
<accession>A0A1D8JEA8</accession>
<evidence type="ECO:0000313" key="2">
    <source>
        <dbReference type="EMBL" id="AOV07040.1"/>
    </source>
</evidence>
<gene>
    <name evidence="2" type="ORF">BI350_05400</name>
</gene>
<evidence type="ECO:0000313" key="3">
    <source>
        <dbReference type="Proteomes" id="UP000185746"/>
    </source>
</evidence>
<dbReference type="SUPFAM" id="SSF53474">
    <property type="entry name" value="alpha/beta-Hydrolases"/>
    <property type="match status" value="1"/>
</dbReference>
<keyword evidence="3" id="KW-1185">Reference proteome</keyword>
<dbReference type="KEGG" id="surl:BI350_05400"/>
<dbReference type="Gene3D" id="3.40.50.1820">
    <property type="entry name" value="alpha/beta hydrolase"/>
    <property type="match status" value="1"/>
</dbReference>
<name>A0A1D8JEA8_9BACL</name>
<dbReference type="GO" id="GO:0016787">
    <property type="term" value="F:hydrolase activity"/>
    <property type="evidence" value="ECO:0007669"/>
    <property type="project" value="UniProtKB-KW"/>
</dbReference>
<organism evidence="2 3">
    <name type="scientific">Sporosarcina ureilytica</name>
    <dbReference type="NCBI Taxonomy" id="298596"/>
    <lineage>
        <taxon>Bacteria</taxon>
        <taxon>Bacillati</taxon>
        <taxon>Bacillota</taxon>
        <taxon>Bacilli</taxon>
        <taxon>Bacillales</taxon>
        <taxon>Caryophanaceae</taxon>
        <taxon>Sporosarcina</taxon>
    </lineage>
</organism>